<dbReference type="Proteomes" id="UP001196413">
    <property type="component" value="Unassembled WGS sequence"/>
</dbReference>
<dbReference type="AlphaFoldDB" id="A0AAD5WLH1"/>
<feature type="region of interest" description="Disordered" evidence="1">
    <location>
        <begin position="45"/>
        <end position="77"/>
    </location>
</feature>
<sequence>MPLSKKLSTPEILFLEKLRWIWHVERVSRNHLKCAPWEFTVHGKQYEGENRQKKESSMGSNQASQRSHRPTNGPKLRAHPFDSTILPALCYAAETWADTSTTTRLLRITHRALEQYLLKLVGTHNIRPACVAQKFGVYSIFMT</sequence>
<reference evidence="2" key="1">
    <citation type="submission" date="2021-06" db="EMBL/GenBank/DDBJ databases">
        <title>Parelaphostrongylus tenuis whole genome reference sequence.</title>
        <authorList>
            <person name="Garwood T.J."/>
            <person name="Larsen P.A."/>
            <person name="Fountain-Jones N.M."/>
            <person name="Garbe J.R."/>
            <person name="Macchietto M.G."/>
            <person name="Kania S.A."/>
            <person name="Gerhold R.W."/>
            <person name="Richards J.E."/>
            <person name="Wolf T.M."/>
        </authorList>
    </citation>
    <scope>NUCLEOTIDE SEQUENCE</scope>
    <source>
        <strain evidence="2">MNPRO001-30</strain>
        <tissue evidence="2">Meninges</tissue>
    </source>
</reference>
<dbReference type="EMBL" id="JAHQIW010007393">
    <property type="protein sequence ID" value="KAJ1374090.1"/>
    <property type="molecule type" value="Genomic_DNA"/>
</dbReference>
<keyword evidence="3" id="KW-1185">Reference proteome</keyword>
<protein>
    <submittedName>
        <fullName evidence="2">Uncharacterized protein</fullName>
    </submittedName>
</protein>
<comment type="caution">
    <text evidence="2">The sequence shown here is derived from an EMBL/GenBank/DDBJ whole genome shotgun (WGS) entry which is preliminary data.</text>
</comment>
<evidence type="ECO:0000256" key="1">
    <source>
        <dbReference type="SAM" id="MobiDB-lite"/>
    </source>
</evidence>
<feature type="compositionally biased region" description="Basic and acidic residues" evidence="1">
    <location>
        <begin position="45"/>
        <end position="56"/>
    </location>
</feature>
<gene>
    <name evidence="2" type="ORF">KIN20_036686</name>
</gene>
<proteinExistence type="predicted"/>
<evidence type="ECO:0000313" key="2">
    <source>
        <dbReference type="EMBL" id="KAJ1374090.1"/>
    </source>
</evidence>
<accession>A0AAD5WLH1</accession>
<organism evidence="2 3">
    <name type="scientific">Parelaphostrongylus tenuis</name>
    <name type="common">Meningeal worm</name>
    <dbReference type="NCBI Taxonomy" id="148309"/>
    <lineage>
        <taxon>Eukaryota</taxon>
        <taxon>Metazoa</taxon>
        <taxon>Ecdysozoa</taxon>
        <taxon>Nematoda</taxon>
        <taxon>Chromadorea</taxon>
        <taxon>Rhabditida</taxon>
        <taxon>Rhabditina</taxon>
        <taxon>Rhabditomorpha</taxon>
        <taxon>Strongyloidea</taxon>
        <taxon>Metastrongylidae</taxon>
        <taxon>Parelaphostrongylus</taxon>
    </lineage>
</organism>
<evidence type="ECO:0000313" key="3">
    <source>
        <dbReference type="Proteomes" id="UP001196413"/>
    </source>
</evidence>
<name>A0AAD5WLH1_PARTN</name>